<dbReference type="InterPro" id="IPR017853">
    <property type="entry name" value="GH"/>
</dbReference>
<dbReference type="PROSITE" id="PS01095">
    <property type="entry name" value="GH18_1"/>
    <property type="match status" value="1"/>
</dbReference>
<comment type="catalytic activity">
    <reaction evidence="1">
        <text>Random endo-hydrolysis of N-acetyl-beta-D-glucosaminide (1-&gt;4)-beta-linkages in chitin and chitodextrins.</text>
        <dbReference type="EC" id="3.2.1.14"/>
    </reaction>
</comment>
<feature type="disulfide bond" evidence="11">
    <location>
        <begin position="450"/>
        <end position="464"/>
    </location>
</feature>
<keyword evidence="10" id="KW-0624">Polysaccharide degradation</keyword>
<dbReference type="Gene3D" id="3.20.20.80">
    <property type="entry name" value="Glycosidases"/>
    <property type="match status" value="1"/>
</dbReference>
<dbReference type="InterPro" id="IPR029070">
    <property type="entry name" value="Chitinase_insertion_sf"/>
</dbReference>
<keyword evidence="18" id="KW-1185">Reference proteome</keyword>
<keyword evidence="13" id="KW-0732">Signal</keyword>
<evidence type="ECO:0000256" key="3">
    <source>
        <dbReference type="ARBA" id="ARBA00012729"/>
    </source>
</evidence>
<evidence type="ECO:0000256" key="10">
    <source>
        <dbReference type="ARBA" id="ARBA00023326"/>
    </source>
</evidence>
<dbReference type="InterPro" id="IPR036779">
    <property type="entry name" value="LysM_dom_sf"/>
</dbReference>
<protein>
    <recommendedName>
        <fullName evidence="3">chitinase</fullName>
        <ecNumber evidence="3">3.2.1.14</ecNumber>
    </recommendedName>
</protein>
<dbReference type="PANTHER" id="PTHR47700:SF2">
    <property type="entry name" value="CHITINASE"/>
    <property type="match status" value="1"/>
</dbReference>
<dbReference type="SMART" id="SM00257">
    <property type="entry name" value="LysM"/>
    <property type="match status" value="2"/>
</dbReference>
<name>A0ABR4IUH5_9EURO</name>
<evidence type="ECO:0000256" key="6">
    <source>
        <dbReference type="ARBA" id="ARBA00023024"/>
    </source>
</evidence>
<accession>A0ABR4IUH5</accession>
<keyword evidence="8" id="KW-0119">Carbohydrate metabolism</keyword>
<keyword evidence="4 11" id="KW-0147">Chitin-binding</keyword>
<dbReference type="InterPro" id="IPR018392">
    <property type="entry name" value="LysM"/>
</dbReference>
<sequence length="1363" mass="147535">MLPVTRLAAFVSFLFCLFSLSPANASLSRFRDPCPTQCGLSGSSPGNWPVYHDLDALNLCDRPMLLDFLLEVPLSQTNSTPRIRACSIWGDTIIAANTSSSGQEFLAENATIQRIQLKEDSAGSNDAARALFHVQSYLQSVPSTNNNSVLFAKQGQATVGYFGGSQIDTQHIAETILAELIRDTIVYKNATTLLEQICGADRNAQQTWGVVVTGTLSAAQTAVSTWSQGACVKEPSTLKTLSDSSASLSNSSHSVTIYTTDGSVPQTSSSSDLQRRDECSTVEVVSGDSCALLATRCGISAADFTSYNSDDDLCSTLTPGEHVCCSSGTLPDFTPQPNDDGSCATYTIVADDNCSNIAAANSLTTDEIESFNTDTWGMSSLFMIGSLLTFLGWNGCDTLWVGTIMCLSTGDPPMPASLANAICGPQVPDTKTPTDGTDLADLNPCPLNACCDIWGQCGITDEFCTESESTTGAPGTAAAGENGCISNCGTDIEASDAPETYRQVAYFEGYNLDRECLYMDASQLDTDTLTHIHFAFGTLTEAFEVAVGNDRSQFEFERFKLLSGPLRVLSIGGWTFSTDPSTYMIFRNAVQTENADTATTNIANFITDNGLDGVDIDWEYPGAPDIPGIPAGADDEGELYTDFMSLLKSKLSDKSVSIAAPASYWYLRPFEVEALANVLDYIVFMTYDLHGQWDYDNSFASSGCANGNCLRSHVNMTETLSALSMITKAGAPSNKVIVGVSSYGRSFKMTSADCTGPECTYVGSESDATPGRCTQTNGYIANAEINEIIATNPNAQTWLDDTDSNILVYNDTDWVAYMDEDNKADRDTVYQSYNMGGSVNWAADLAEFHDVPADAYEELTDGTHVLVETWSAVTKLVDEGTDPFVHGNRSGNWTSLTCSDLAVQGALDLSSDLRWSMLDCDDAWDDAVQVYKDYYPTEYFTTAISDVYHGPENMECGKLSESANCATIQKCDTSYTAEGSGPAGYEIINSFVQIQGMYQDYYNSIDSAEIQVLYDLDTFFDTFSPIPDNTMAFNLIMDSLGLLVPAAMAPIFNSRLSAQSYFTAHPGQLDTAKDISYTVVGTWVNMAKDSNPADYGWDEEDETTFKGYMGNVWRAWKNSTELASRALFNGSDTSNTLLKRMMKDGQWIEGSSGGNTAEVDLTEPDREYLIEKSFYAYVIPQVWQKSGQNVFVIDTGYECDEDDDSNPVSDYVDDTTADTTRVCYQSKMYFLVHPNGDASNSCQDAGNASGTSLCFPYTFSVPPGLETLGTELEDQTVDAWGGLLPIDIVAATVNSYVANGNKNGWVITGLSSYNSAQDIEDAGIIGQGIRAAGHNTLPVCSAEEAFANWGVNFDLTYYPCNDD</sequence>
<dbReference type="PANTHER" id="PTHR47700">
    <property type="entry name" value="V CHITINASE, PUTATIVE (AFU_ORTHOLOGUE AFUA_6G13720)-RELATED"/>
    <property type="match status" value="1"/>
</dbReference>
<evidence type="ECO:0000256" key="9">
    <source>
        <dbReference type="ARBA" id="ARBA00023295"/>
    </source>
</evidence>
<evidence type="ECO:0000256" key="7">
    <source>
        <dbReference type="ARBA" id="ARBA00023026"/>
    </source>
</evidence>
<dbReference type="PROSITE" id="PS51782">
    <property type="entry name" value="LYSM"/>
    <property type="match status" value="1"/>
</dbReference>
<evidence type="ECO:0000256" key="13">
    <source>
        <dbReference type="SAM" id="SignalP"/>
    </source>
</evidence>
<evidence type="ECO:0000256" key="4">
    <source>
        <dbReference type="ARBA" id="ARBA00022669"/>
    </source>
</evidence>
<dbReference type="InterPro" id="IPR001002">
    <property type="entry name" value="Chitin-bd_1"/>
</dbReference>
<dbReference type="InterPro" id="IPR001579">
    <property type="entry name" value="Glyco_hydro_18_chit_AS"/>
</dbReference>
<keyword evidence="5 12" id="KW-0378">Hydrolase</keyword>
<dbReference type="SMART" id="SM00636">
    <property type="entry name" value="Glyco_18"/>
    <property type="match status" value="1"/>
</dbReference>
<evidence type="ECO:0000313" key="17">
    <source>
        <dbReference type="EMBL" id="KAL2830488.1"/>
    </source>
</evidence>
<evidence type="ECO:0000259" key="15">
    <source>
        <dbReference type="PROSITE" id="PS51782"/>
    </source>
</evidence>
<feature type="domain" description="GH18" evidence="16">
    <location>
        <begin position="501"/>
        <end position="862"/>
    </location>
</feature>
<dbReference type="EC" id="3.2.1.14" evidence="3"/>
<gene>
    <name evidence="17" type="ORF">BDW59DRAFT_177834</name>
</gene>
<feature type="chain" id="PRO_5046265608" description="chitinase" evidence="13">
    <location>
        <begin position="26"/>
        <end position="1363"/>
    </location>
</feature>
<dbReference type="SUPFAM" id="SSF54556">
    <property type="entry name" value="Chitinase insertion domain"/>
    <property type="match status" value="1"/>
</dbReference>
<feature type="signal peptide" evidence="13">
    <location>
        <begin position="1"/>
        <end position="25"/>
    </location>
</feature>
<evidence type="ECO:0000259" key="16">
    <source>
        <dbReference type="PROSITE" id="PS51910"/>
    </source>
</evidence>
<dbReference type="InterPro" id="IPR011583">
    <property type="entry name" value="Chitinase_II/V-like_cat"/>
</dbReference>
<dbReference type="InterPro" id="IPR053214">
    <property type="entry name" value="LysM12-like"/>
</dbReference>
<evidence type="ECO:0000256" key="2">
    <source>
        <dbReference type="ARBA" id="ARBA00008682"/>
    </source>
</evidence>
<keyword evidence="7" id="KW-0843">Virulence</keyword>
<dbReference type="Pfam" id="PF00704">
    <property type="entry name" value="Glyco_hydro_18"/>
    <property type="match status" value="1"/>
</dbReference>
<evidence type="ECO:0000256" key="11">
    <source>
        <dbReference type="PROSITE-ProRule" id="PRU00261"/>
    </source>
</evidence>
<keyword evidence="11" id="KW-1015">Disulfide bond</keyword>
<evidence type="ECO:0000256" key="1">
    <source>
        <dbReference type="ARBA" id="ARBA00000822"/>
    </source>
</evidence>
<comment type="caution">
    <text evidence="17">The sequence shown here is derived from an EMBL/GenBank/DDBJ whole genome shotgun (WGS) entry which is preliminary data.</text>
</comment>
<feature type="disulfide bond" evidence="11">
    <location>
        <begin position="484"/>
        <end position="488"/>
    </location>
</feature>
<dbReference type="Gene3D" id="3.30.60.10">
    <property type="entry name" value="Endochitinase-like"/>
    <property type="match status" value="1"/>
</dbReference>
<dbReference type="Gene3D" id="3.10.350.10">
    <property type="entry name" value="LysM domain"/>
    <property type="match status" value="2"/>
</dbReference>
<evidence type="ECO:0000313" key="18">
    <source>
        <dbReference type="Proteomes" id="UP001610335"/>
    </source>
</evidence>
<evidence type="ECO:0000256" key="8">
    <source>
        <dbReference type="ARBA" id="ARBA00023277"/>
    </source>
</evidence>
<dbReference type="EMBL" id="JBFXLS010000012">
    <property type="protein sequence ID" value="KAL2830488.1"/>
    <property type="molecule type" value="Genomic_DNA"/>
</dbReference>
<evidence type="ECO:0000259" key="14">
    <source>
        <dbReference type="PROSITE" id="PS50941"/>
    </source>
</evidence>
<dbReference type="Gene3D" id="3.10.50.10">
    <property type="match status" value="1"/>
</dbReference>
<dbReference type="PROSITE" id="PS50941">
    <property type="entry name" value="CHIT_BIND_I_2"/>
    <property type="match status" value="1"/>
</dbReference>
<dbReference type="SUPFAM" id="SSF57016">
    <property type="entry name" value="Plant lectins/antimicrobial peptides"/>
    <property type="match status" value="1"/>
</dbReference>
<evidence type="ECO:0000256" key="5">
    <source>
        <dbReference type="ARBA" id="ARBA00022801"/>
    </source>
</evidence>
<dbReference type="PROSITE" id="PS51910">
    <property type="entry name" value="GH18_2"/>
    <property type="match status" value="1"/>
</dbReference>
<dbReference type="Pfam" id="PF01476">
    <property type="entry name" value="LysM"/>
    <property type="match status" value="1"/>
</dbReference>
<dbReference type="InterPro" id="IPR001223">
    <property type="entry name" value="Glyco_hydro18_cat"/>
</dbReference>
<keyword evidence="9 12" id="KW-0326">Glycosidase</keyword>
<proteinExistence type="inferred from homology"/>
<comment type="caution">
    <text evidence="11">Lacks conserved residue(s) required for the propagation of feature annotation.</text>
</comment>
<dbReference type="SUPFAM" id="SSF51445">
    <property type="entry name" value="(Trans)glycosidases"/>
    <property type="match status" value="1"/>
</dbReference>
<feature type="domain" description="Chitin-binding type-1" evidence="14">
    <location>
        <begin position="420"/>
        <end position="490"/>
    </location>
</feature>
<dbReference type="InterPro" id="IPR036861">
    <property type="entry name" value="Endochitinase-like_sf"/>
</dbReference>
<evidence type="ECO:0000256" key="12">
    <source>
        <dbReference type="RuleBase" id="RU000489"/>
    </source>
</evidence>
<reference evidence="17 18" key="1">
    <citation type="submission" date="2024-07" db="EMBL/GenBank/DDBJ databases">
        <title>Section-level genome sequencing and comparative genomics of Aspergillus sections Usti and Cavernicolus.</title>
        <authorList>
            <consortium name="Lawrence Berkeley National Laboratory"/>
            <person name="Nybo J.L."/>
            <person name="Vesth T.C."/>
            <person name="Theobald S."/>
            <person name="Frisvad J.C."/>
            <person name="Larsen T.O."/>
            <person name="Kjaerboelling I."/>
            <person name="Rothschild-Mancinelli K."/>
            <person name="Lyhne E.K."/>
            <person name="Kogle M.E."/>
            <person name="Barry K."/>
            <person name="Clum A."/>
            <person name="Na H."/>
            <person name="Ledsgaard L."/>
            <person name="Lin J."/>
            <person name="Lipzen A."/>
            <person name="Kuo A."/>
            <person name="Riley R."/>
            <person name="Mondo S."/>
            <person name="LaButti K."/>
            <person name="Haridas S."/>
            <person name="Pangalinan J."/>
            <person name="Salamov A.A."/>
            <person name="Simmons B.A."/>
            <person name="Magnuson J.K."/>
            <person name="Chen J."/>
            <person name="Drula E."/>
            <person name="Henrissat B."/>
            <person name="Wiebenga A."/>
            <person name="Lubbers R.J."/>
            <person name="Gomes A.C."/>
            <person name="Makela M.R."/>
            <person name="Stajich J."/>
            <person name="Grigoriev I.V."/>
            <person name="Mortensen U.H."/>
            <person name="De vries R.P."/>
            <person name="Baker S.E."/>
            <person name="Andersen M.R."/>
        </authorList>
    </citation>
    <scope>NUCLEOTIDE SEQUENCE [LARGE SCALE GENOMIC DNA]</scope>
    <source>
        <strain evidence="17 18">CBS 600.67</strain>
    </source>
</reference>
<dbReference type="CDD" id="cd02878">
    <property type="entry name" value="GH18_zymocin_alpha"/>
    <property type="match status" value="1"/>
</dbReference>
<keyword evidence="6" id="KW-0146">Chitin degradation</keyword>
<organism evidence="17 18">
    <name type="scientific">Aspergillus cavernicola</name>
    <dbReference type="NCBI Taxonomy" id="176166"/>
    <lineage>
        <taxon>Eukaryota</taxon>
        <taxon>Fungi</taxon>
        <taxon>Dikarya</taxon>
        <taxon>Ascomycota</taxon>
        <taxon>Pezizomycotina</taxon>
        <taxon>Eurotiomycetes</taxon>
        <taxon>Eurotiomycetidae</taxon>
        <taxon>Eurotiales</taxon>
        <taxon>Aspergillaceae</taxon>
        <taxon>Aspergillus</taxon>
        <taxon>Aspergillus subgen. Nidulantes</taxon>
    </lineage>
</organism>
<dbReference type="CDD" id="cd00035">
    <property type="entry name" value="ChtBD1"/>
    <property type="match status" value="1"/>
</dbReference>
<dbReference type="Proteomes" id="UP001610335">
    <property type="component" value="Unassembled WGS sequence"/>
</dbReference>
<comment type="similarity">
    <text evidence="2">Belongs to the glycosyl hydrolase 18 family. Chitinase class V subfamily.</text>
</comment>
<feature type="domain" description="LysM" evidence="15">
    <location>
        <begin position="280"/>
        <end position="325"/>
    </location>
</feature>
<feature type="disulfide bond" evidence="11">
    <location>
        <begin position="445"/>
        <end position="457"/>
    </location>
</feature>